<dbReference type="AlphaFoldDB" id="A0A6L5YNX3"/>
<protein>
    <submittedName>
        <fullName evidence="2">Uncharacterized protein</fullName>
    </submittedName>
</protein>
<organism evidence="2 3">
    <name type="scientific">Roseburia porci</name>
    <dbReference type="NCBI Taxonomy" id="2605790"/>
    <lineage>
        <taxon>Bacteria</taxon>
        <taxon>Bacillati</taxon>
        <taxon>Bacillota</taxon>
        <taxon>Clostridia</taxon>
        <taxon>Lachnospirales</taxon>
        <taxon>Lachnospiraceae</taxon>
        <taxon>Roseburia</taxon>
    </lineage>
</organism>
<sequence>MGGLIWVIIIIAFIVNINKKKAENAQRTNKKNTYSGTTQTNINNQTYTANQAYTNKQTYTEKRTPAYTSPSQEELKAKLTAKYGERLNHQTAQKAATTGTKQETKAPDILAKANQNANQYVEDELHEAQCGKELTSAPLHAEAKKEASVDMESSSLMKDIEDLMVTGYQVNLEFGRDFLGEAMDMLNSYTMTE</sequence>
<dbReference type="RefSeq" id="WP_154429087.1">
    <property type="nucleotide sequence ID" value="NZ_VUNI01000004.1"/>
</dbReference>
<accession>A0A6L5YNX3</accession>
<comment type="caution">
    <text evidence="2">The sequence shown here is derived from an EMBL/GenBank/DDBJ whole genome shotgun (WGS) entry which is preliminary data.</text>
</comment>
<evidence type="ECO:0000313" key="3">
    <source>
        <dbReference type="Proteomes" id="UP000474024"/>
    </source>
</evidence>
<evidence type="ECO:0000313" key="2">
    <source>
        <dbReference type="EMBL" id="MST74204.1"/>
    </source>
</evidence>
<keyword evidence="3" id="KW-1185">Reference proteome</keyword>
<proteinExistence type="predicted"/>
<reference evidence="2 3" key="1">
    <citation type="submission" date="2019-08" db="EMBL/GenBank/DDBJ databases">
        <title>In-depth cultivation of the pig gut microbiome towards novel bacterial diversity and tailored functional studies.</title>
        <authorList>
            <person name="Wylensek D."/>
            <person name="Hitch T.C.A."/>
            <person name="Clavel T."/>
        </authorList>
    </citation>
    <scope>NUCLEOTIDE SEQUENCE [LARGE SCALE GENOMIC DNA]</scope>
    <source>
        <strain evidence="2 3">MUC/MUC-530-WT-4D</strain>
    </source>
</reference>
<evidence type="ECO:0000256" key="1">
    <source>
        <dbReference type="SAM" id="MobiDB-lite"/>
    </source>
</evidence>
<feature type="compositionally biased region" description="Polar residues" evidence="1">
    <location>
        <begin position="25"/>
        <end position="36"/>
    </location>
</feature>
<gene>
    <name evidence="2" type="ORF">FYJ75_04020</name>
</gene>
<feature type="compositionally biased region" description="Low complexity" evidence="1">
    <location>
        <begin position="37"/>
        <end position="49"/>
    </location>
</feature>
<dbReference type="Proteomes" id="UP000474024">
    <property type="component" value="Unassembled WGS sequence"/>
</dbReference>
<name>A0A6L5YNX3_9FIRM</name>
<dbReference type="EMBL" id="VUNI01000004">
    <property type="protein sequence ID" value="MST74204.1"/>
    <property type="molecule type" value="Genomic_DNA"/>
</dbReference>
<feature type="region of interest" description="Disordered" evidence="1">
    <location>
        <begin position="22"/>
        <end position="49"/>
    </location>
</feature>